<feature type="region of interest" description="Disordered" evidence="5">
    <location>
        <begin position="253"/>
        <end position="303"/>
    </location>
</feature>
<keyword evidence="3 6" id="KW-1133">Transmembrane helix</keyword>
<evidence type="ECO:0000256" key="6">
    <source>
        <dbReference type="SAM" id="Phobius"/>
    </source>
</evidence>
<evidence type="ECO:0000313" key="8">
    <source>
        <dbReference type="Proteomes" id="UP000256970"/>
    </source>
</evidence>
<dbReference type="PANTHER" id="PTHR10989:SF16">
    <property type="entry name" value="AT02829P-RELATED"/>
    <property type="match status" value="1"/>
</dbReference>
<keyword evidence="2 6" id="KW-0812">Transmembrane</keyword>
<evidence type="ECO:0000313" key="7">
    <source>
        <dbReference type="EMBL" id="SZX69008.1"/>
    </source>
</evidence>
<keyword evidence="8" id="KW-1185">Reference proteome</keyword>
<feature type="compositionally biased region" description="Basic residues" evidence="5">
    <location>
        <begin position="294"/>
        <end position="303"/>
    </location>
</feature>
<dbReference type="AlphaFoldDB" id="A0A383VU37"/>
<dbReference type="Pfam" id="PF04750">
    <property type="entry name" value="Far-17a_AIG1"/>
    <property type="match status" value="1"/>
</dbReference>
<feature type="compositionally biased region" description="Low complexity" evidence="5">
    <location>
        <begin position="266"/>
        <end position="279"/>
    </location>
</feature>
<name>A0A383VU37_TETOB</name>
<organism evidence="7 8">
    <name type="scientific">Tetradesmus obliquus</name>
    <name type="common">Green alga</name>
    <name type="synonym">Acutodesmus obliquus</name>
    <dbReference type="NCBI Taxonomy" id="3088"/>
    <lineage>
        <taxon>Eukaryota</taxon>
        <taxon>Viridiplantae</taxon>
        <taxon>Chlorophyta</taxon>
        <taxon>core chlorophytes</taxon>
        <taxon>Chlorophyceae</taxon>
        <taxon>CS clade</taxon>
        <taxon>Sphaeropleales</taxon>
        <taxon>Scenedesmaceae</taxon>
        <taxon>Tetradesmus</taxon>
    </lineage>
</organism>
<evidence type="ECO:0000256" key="3">
    <source>
        <dbReference type="ARBA" id="ARBA00022989"/>
    </source>
</evidence>
<evidence type="ECO:0000256" key="1">
    <source>
        <dbReference type="ARBA" id="ARBA00004127"/>
    </source>
</evidence>
<comment type="subcellular location">
    <subcellularLocation>
        <location evidence="1">Endomembrane system</location>
        <topology evidence="1">Multi-pass membrane protein</topology>
    </subcellularLocation>
</comment>
<gene>
    <name evidence="7" type="ORF">BQ4739_LOCUS9317</name>
</gene>
<feature type="transmembrane region" description="Helical" evidence="6">
    <location>
        <begin position="32"/>
        <end position="51"/>
    </location>
</feature>
<reference evidence="7 8" key="1">
    <citation type="submission" date="2016-10" db="EMBL/GenBank/DDBJ databases">
        <authorList>
            <person name="Cai Z."/>
        </authorList>
    </citation>
    <scope>NUCLEOTIDE SEQUENCE [LARGE SCALE GENOMIC DNA]</scope>
</reference>
<feature type="transmembrane region" description="Helical" evidence="6">
    <location>
        <begin position="107"/>
        <end position="126"/>
    </location>
</feature>
<evidence type="ECO:0000256" key="5">
    <source>
        <dbReference type="SAM" id="MobiDB-lite"/>
    </source>
</evidence>
<evidence type="ECO:0000256" key="4">
    <source>
        <dbReference type="ARBA" id="ARBA00023136"/>
    </source>
</evidence>
<dbReference type="Proteomes" id="UP000256970">
    <property type="component" value="Unassembled WGS sequence"/>
</dbReference>
<dbReference type="GO" id="GO:0016020">
    <property type="term" value="C:membrane"/>
    <property type="evidence" value="ECO:0007669"/>
    <property type="project" value="InterPro"/>
</dbReference>
<feature type="transmembrane region" description="Helical" evidence="6">
    <location>
        <begin position="206"/>
        <end position="226"/>
    </location>
</feature>
<dbReference type="EMBL" id="FNXT01000896">
    <property type="protein sequence ID" value="SZX69008.1"/>
    <property type="molecule type" value="Genomic_DNA"/>
</dbReference>
<protein>
    <submittedName>
        <fullName evidence="7">Uncharacterized protein</fullName>
    </submittedName>
</protein>
<evidence type="ECO:0000256" key="2">
    <source>
        <dbReference type="ARBA" id="ARBA00022692"/>
    </source>
</evidence>
<accession>A0A383VU37</accession>
<sequence length="303" mass="34147">MEFSLESTPLVELHSRHATAYKERQRTPPRSLVVHAVAFSWFAFVWCWHLTPAASQLPGNQGFGWFFRFLTFYSFSLQTLQLGMATVDDLQRTWYGKSRWTKPTDDLACAIFAFTHVVSIMFYTIQGTTKLAVEGGHVQRPPWLDVSVHAFNTLTAWADLISSDRRSFSRTSERLSSVLVVVYLSYLMLCRHMNGRFPYPVLNALSFPWGFSMLIAAGLVIFVLAFRAGKVMNKKLRHINLSIRITERVERVSSSSSSDSEGEGGSASSDDGSSSGSAGQQPRRRQYLQLGLTRSRRSAAVRQ</sequence>
<keyword evidence="4 6" id="KW-0472">Membrane</keyword>
<dbReference type="InterPro" id="IPR006838">
    <property type="entry name" value="ADTRP_AIG1"/>
</dbReference>
<proteinExistence type="predicted"/>
<dbReference type="GO" id="GO:0012505">
    <property type="term" value="C:endomembrane system"/>
    <property type="evidence" value="ECO:0007669"/>
    <property type="project" value="UniProtKB-SubCell"/>
</dbReference>
<feature type="transmembrane region" description="Helical" evidence="6">
    <location>
        <begin position="63"/>
        <end position="87"/>
    </location>
</feature>
<dbReference type="PANTHER" id="PTHR10989">
    <property type="entry name" value="ANDROGEN-INDUCED PROTEIN 1-RELATED"/>
    <property type="match status" value="1"/>
</dbReference>